<evidence type="ECO:0000313" key="3">
    <source>
        <dbReference type="Proteomes" id="UP000434172"/>
    </source>
</evidence>
<dbReference type="Proteomes" id="UP000434172">
    <property type="component" value="Unassembled WGS sequence"/>
</dbReference>
<gene>
    <name evidence="2" type="ORF">GQ607_013967</name>
</gene>
<keyword evidence="3" id="KW-1185">Reference proteome</keyword>
<feature type="compositionally biased region" description="Low complexity" evidence="1">
    <location>
        <begin position="96"/>
        <end position="108"/>
    </location>
</feature>
<dbReference type="AlphaFoldDB" id="A0A8H3ZPA3"/>
<feature type="compositionally biased region" description="Polar residues" evidence="1">
    <location>
        <begin position="115"/>
        <end position="134"/>
    </location>
</feature>
<proteinExistence type="predicted"/>
<feature type="region of interest" description="Disordered" evidence="1">
    <location>
        <begin position="77"/>
        <end position="150"/>
    </location>
</feature>
<evidence type="ECO:0000256" key="1">
    <source>
        <dbReference type="SAM" id="MobiDB-lite"/>
    </source>
</evidence>
<evidence type="ECO:0000313" key="2">
    <source>
        <dbReference type="EMBL" id="KAF0318835.1"/>
    </source>
</evidence>
<name>A0A8H3ZPA3_9PEZI</name>
<protein>
    <submittedName>
        <fullName evidence="2">Uncharacterized protein</fullName>
    </submittedName>
</protein>
<sequence>MAPDKLNTTQSAPGRVPTYHKHSFKRQPHVLMPQTRVHRIVYLGPPIYVRKLPVMEPRYYGPNSDFRALQKLKPRFLAVPEKPNNTRHSVQFPEQRPSAPSSSSSVRSNCEDECSSTSENSDLDTTAENMASNHFKNKGTSRRSTPQVKE</sequence>
<feature type="region of interest" description="Disordered" evidence="1">
    <location>
        <begin position="1"/>
        <end position="25"/>
    </location>
</feature>
<accession>A0A8H3ZPA3</accession>
<reference evidence="2 3" key="1">
    <citation type="submission" date="2019-12" db="EMBL/GenBank/DDBJ databases">
        <title>A genome sequence resource for the geographically widespread anthracnose pathogen Colletotrichum asianum.</title>
        <authorList>
            <person name="Meng Y."/>
        </authorList>
    </citation>
    <scope>NUCLEOTIDE SEQUENCE [LARGE SCALE GENOMIC DNA]</scope>
    <source>
        <strain evidence="2 3">ICMP 18580</strain>
    </source>
</reference>
<comment type="caution">
    <text evidence="2">The sequence shown here is derived from an EMBL/GenBank/DDBJ whole genome shotgun (WGS) entry which is preliminary data.</text>
</comment>
<feature type="compositionally biased region" description="Polar residues" evidence="1">
    <location>
        <begin position="1"/>
        <end position="12"/>
    </location>
</feature>
<organism evidence="2 3">
    <name type="scientific">Colletotrichum asianum</name>
    <dbReference type="NCBI Taxonomy" id="702518"/>
    <lineage>
        <taxon>Eukaryota</taxon>
        <taxon>Fungi</taxon>
        <taxon>Dikarya</taxon>
        <taxon>Ascomycota</taxon>
        <taxon>Pezizomycotina</taxon>
        <taxon>Sordariomycetes</taxon>
        <taxon>Hypocreomycetidae</taxon>
        <taxon>Glomerellales</taxon>
        <taxon>Glomerellaceae</taxon>
        <taxon>Colletotrichum</taxon>
        <taxon>Colletotrichum gloeosporioides species complex</taxon>
    </lineage>
</organism>
<dbReference type="EMBL" id="WOWK01000104">
    <property type="protein sequence ID" value="KAF0318835.1"/>
    <property type="molecule type" value="Genomic_DNA"/>
</dbReference>